<organism evidence="1 2">
    <name type="scientific">Desulfomonile tiedjei</name>
    <dbReference type="NCBI Taxonomy" id="2358"/>
    <lineage>
        <taxon>Bacteria</taxon>
        <taxon>Pseudomonadati</taxon>
        <taxon>Thermodesulfobacteriota</taxon>
        <taxon>Desulfomonilia</taxon>
        <taxon>Desulfomonilales</taxon>
        <taxon>Desulfomonilaceae</taxon>
        <taxon>Desulfomonile</taxon>
    </lineage>
</organism>
<sequence>MVRRDFKGGSKFIVRVYKKGQPATRWGGPGRAGPALDGLFVEPTPLDFWKLEKSFRLSKPSRLFACPKTIRRFVQRFREGSQPTLSPYRRQACLMVIAFFVVPSSNLTDSVSQDARRCSQVPNVSQEHGGLLIIEIVQTSRGRHSRSASPEIPGRIVFFVTAVGRSPPFA</sequence>
<proteinExistence type="predicted"/>
<evidence type="ECO:0000313" key="2">
    <source>
        <dbReference type="Proteomes" id="UP000807825"/>
    </source>
</evidence>
<dbReference type="EMBL" id="JACRDE010000522">
    <property type="protein sequence ID" value="MBI5251768.1"/>
    <property type="molecule type" value="Genomic_DNA"/>
</dbReference>
<dbReference type="Proteomes" id="UP000807825">
    <property type="component" value="Unassembled WGS sequence"/>
</dbReference>
<comment type="caution">
    <text evidence="1">The sequence shown here is derived from an EMBL/GenBank/DDBJ whole genome shotgun (WGS) entry which is preliminary data.</text>
</comment>
<gene>
    <name evidence="1" type="ORF">HY912_19925</name>
</gene>
<reference evidence="1" key="1">
    <citation type="submission" date="2020-07" db="EMBL/GenBank/DDBJ databases">
        <title>Huge and variable diversity of episymbiotic CPR bacteria and DPANN archaea in groundwater ecosystems.</title>
        <authorList>
            <person name="He C.Y."/>
            <person name="Keren R."/>
            <person name="Whittaker M."/>
            <person name="Farag I.F."/>
            <person name="Doudna J."/>
            <person name="Cate J.H.D."/>
            <person name="Banfield J.F."/>
        </authorList>
    </citation>
    <scope>NUCLEOTIDE SEQUENCE</scope>
    <source>
        <strain evidence="1">NC_groundwater_1664_Pr3_B-0.1um_52_9</strain>
    </source>
</reference>
<protein>
    <submittedName>
        <fullName evidence="1">Uncharacterized protein</fullName>
    </submittedName>
</protein>
<dbReference type="AlphaFoldDB" id="A0A9D6V4N2"/>
<evidence type="ECO:0000313" key="1">
    <source>
        <dbReference type="EMBL" id="MBI5251768.1"/>
    </source>
</evidence>
<accession>A0A9D6V4N2</accession>
<name>A0A9D6V4N2_9BACT</name>